<dbReference type="AlphaFoldDB" id="A0A6P3XC30"/>
<feature type="domain" description="PPIase FKBP-type" evidence="6">
    <location>
        <begin position="110"/>
        <end position="199"/>
    </location>
</feature>
<dbReference type="PROSITE" id="PS50293">
    <property type="entry name" value="TPR_REGION"/>
    <property type="match status" value="1"/>
</dbReference>
<dbReference type="SUPFAM" id="SSF48452">
    <property type="entry name" value="TPR-like"/>
    <property type="match status" value="1"/>
</dbReference>
<evidence type="ECO:0000256" key="2">
    <source>
        <dbReference type="ARBA" id="ARBA00022737"/>
    </source>
</evidence>
<sequence>MAECGFTSLNGFKLADLLSNDGVMFEIGEPICDEDEEFGYTPFAQYSNEEILNMLNMNDFENDEDKEQEAVLIYGISFDKLKTKMTNLTSDGKVMKFIKQKGVGEVIPNNAQVTIHYLGYLEDNDEPFDSTYICGKPKTLRLEQGMVIPGLELGIASMRKHEISVFWLHPDYAYKAIGCQPRIPPNAEIVFIVHLIDFIDNGSADTYYNLSLEDKQSFPHVVESVMHRFATAKDHFAKQRYKTAIREYKKITDCLEIVKLKDNAEEHEMKKLLSKAYTNLGVCFNKIDMPRNACAYCFRVPFPTVKTHYTFGQALLRIAEYDEAMKELQKAYKLDPHDAYIKKAIQQTNMKQRRYLEIEKRLWKNCFKSEKNKTKATEFRQAARELCESVQNNILRQSLPEGFTEEELEIIREEAAASGLSIVKHIRYGKEVIYIQKNNA</sequence>
<keyword evidence="2" id="KW-0677">Repeat</keyword>
<dbReference type="Gene3D" id="1.25.40.10">
    <property type="entry name" value="Tetratricopeptide repeat domain"/>
    <property type="match status" value="1"/>
</dbReference>
<dbReference type="GO" id="GO:0051879">
    <property type="term" value="F:Hsp90 protein binding"/>
    <property type="evidence" value="ECO:0007669"/>
    <property type="project" value="TreeGrafter"/>
</dbReference>
<comment type="catalytic activity">
    <reaction evidence="4">
        <text>[protein]-peptidylproline (omega=180) = [protein]-peptidylproline (omega=0)</text>
        <dbReference type="Rhea" id="RHEA:16237"/>
        <dbReference type="Rhea" id="RHEA-COMP:10747"/>
        <dbReference type="Rhea" id="RHEA-COMP:10748"/>
        <dbReference type="ChEBI" id="CHEBI:83833"/>
        <dbReference type="ChEBI" id="CHEBI:83834"/>
        <dbReference type="EC" id="5.2.1.8"/>
    </reaction>
</comment>
<dbReference type="GO" id="GO:0007283">
    <property type="term" value="P:spermatogenesis"/>
    <property type="evidence" value="ECO:0007669"/>
    <property type="project" value="TreeGrafter"/>
</dbReference>
<dbReference type="GO" id="GO:0003755">
    <property type="term" value="F:peptidyl-prolyl cis-trans isomerase activity"/>
    <property type="evidence" value="ECO:0007669"/>
    <property type="project" value="UniProtKB-KW"/>
</dbReference>
<keyword evidence="3 5" id="KW-0802">TPR repeat</keyword>
<dbReference type="InterPro" id="IPR001179">
    <property type="entry name" value="PPIase_FKBP_dom"/>
</dbReference>
<dbReference type="PANTHER" id="PTHR46674:SF1">
    <property type="entry name" value="INACTIVE PEPTIDYL-PROLYL CIS-TRANS ISOMERASE FKBP6"/>
    <property type="match status" value="1"/>
</dbReference>
<dbReference type="OrthoDB" id="8116123at2759"/>
<keyword evidence="4 8" id="KW-0413">Isomerase</keyword>
<dbReference type="Gene3D" id="3.10.50.40">
    <property type="match status" value="1"/>
</dbReference>
<keyword evidence="4" id="KW-0697">Rotamase</keyword>
<evidence type="ECO:0000256" key="4">
    <source>
        <dbReference type="PROSITE-ProRule" id="PRU00277"/>
    </source>
</evidence>
<dbReference type="Proteomes" id="UP000515204">
    <property type="component" value="Unplaced"/>
</dbReference>
<evidence type="ECO:0000313" key="8">
    <source>
        <dbReference type="RefSeq" id="XP_014475449.1"/>
    </source>
</evidence>
<dbReference type="PROSITE" id="PS50005">
    <property type="entry name" value="TPR"/>
    <property type="match status" value="1"/>
</dbReference>
<evidence type="ECO:0000313" key="7">
    <source>
        <dbReference type="Proteomes" id="UP000515204"/>
    </source>
</evidence>
<dbReference type="PANTHER" id="PTHR46674">
    <property type="entry name" value="INACTIVE PEPTIDYL-PROLYL CIS-TRANS ISOMERASE FKBP6"/>
    <property type="match status" value="1"/>
</dbReference>
<dbReference type="GeneID" id="106744858"/>
<feature type="repeat" description="TPR" evidence="5">
    <location>
        <begin position="305"/>
        <end position="338"/>
    </location>
</feature>
<dbReference type="RefSeq" id="XP_014475449.1">
    <property type="nucleotide sequence ID" value="XM_014619963.1"/>
</dbReference>
<dbReference type="GO" id="GO:0005737">
    <property type="term" value="C:cytoplasm"/>
    <property type="evidence" value="ECO:0007669"/>
    <property type="project" value="TreeGrafter"/>
</dbReference>
<dbReference type="InterPro" id="IPR019734">
    <property type="entry name" value="TPR_rpt"/>
</dbReference>
<proteinExistence type="inferred from homology"/>
<comment type="similarity">
    <text evidence="1">Belongs to the FKBP6 family.</text>
</comment>
<evidence type="ECO:0000259" key="6">
    <source>
        <dbReference type="PROSITE" id="PS50059"/>
    </source>
</evidence>
<dbReference type="EC" id="5.2.1.8" evidence="4"/>
<reference evidence="8" key="1">
    <citation type="submission" date="2025-08" db="UniProtKB">
        <authorList>
            <consortium name="RefSeq"/>
        </authorList>
    </citation>
    <scope>IDENTIFICATION</scope>
</reference>
<protein>
    <recommendedName>
        <fullName evidence="4">peptidylprolyl isomerase</fullName>
        <ecNumber evidence="4">5.2.1.8</ecNumber>
    </recommendedName>
</protein>
<keyword evidence="7" id="KW-1185">Reference proteome</keyword>
<accession>A0A6P3XC30</accession>
<evidence type="ECO:0000256" key="5">
    <source>
        <dbReference type="PROSITE-ProRule" id="PRU00339"/>
    </source>
</evidence>
<evidence type="ECO:0000256" key="3">
    <source>
        <dbReference type="ARBA" id="ARBA00022803"/>
    </source>
</evidence>
<dbReference type="CTD" id="45360"/>
<dbReference type="PROSITE" id="PS50059">
    <property type="entry name" value="FKBP_PPIASE"/>
    <property type="match status" value="1"/>
</dbReference>
<dbReference type="InterPro" id="IPR046357">
    <property type="entry name" value="PPIase_dom_sf"/>
</dbReference>
<dbReference type="InterPro" id="IPR042282">
    <property type="entry name" value="FKBP6/shu"/>
</dbReference>
<dbReference type="KEGG" id="dqu:106744858"/>
<name>A0A6P3XC30_DINQU</name>
<dbReference type="InterPro" id="IPR011990">
    <property type="entry name" value="TPR-like_helical_dom_sf"/>
</dbReference>
<gene>
    <name evidence="8" type="primary">LOC106744858</name>
</gene>
<organism evidence="7 8">
    <name type="scientific">Dinoponera quadriceps</name>
    <name type="common">South American ant</name>
    <dbReference type="NCBI Taxonomy" id="609295"/>
    <lineage>
        <taxon>Eukaryota</taxon>
        <taxon>Metazoa</taxon>
        <taxon>Ecdysozoa</taxon>
        <taxon>Arthropoda</taxon>
        <taxon>Hexapoda</taxon>
        <taxon>Insecta</taxon>
        <taxon>Pterygota</taxon>
        <taxon>Neoptera</taxon>
        <taxon>Endopterygota</taxon>
        <taxon>Hymenoptera</taxon>
        <taxon>Apocrita</taxon>
        <taxon>Aculeata</taxon>
        <taxon>Formicoidea</taxon>
        <taxon>Formicidae</taxon>
        <taxon>Ponerinae</taxon>
        <taxon>Ponerini</taxon>
        <taxon>Dinoponera</taxon>
    </lineage>
</organism>
<dbReference type="GO" id="GO:0034587">
    <property type="term" value="P:piRNA processing"/>
    <property type="evidence" value="ECO:0007669"/>
    <property type="project" value="TreeGrafter"/>
</dbReference>
<dbReference type="SUPFAM" id="SSF54534">
    <property type="entry name" value="FKBP-like"/>
    <property type="match status" value="1"/>
</dbReference>
<dbReference type="Pfam" id="PF00254">
    <property type="entry name" value="FKBP_C"/>
    <property type="match status" value="1"/>
</dbReference>
<evidence type="ECO:0000256" key="1">
    <source>
        <dbReference type="ARBA" id="ARBA00009648"/>
    </source>
</evidence>